<gene>
    <name evidence="2" type="ORF">FSB_LOCUS36844</name>
</gene>
<name>A0A2N9HA04_FAGSY</name>
<dbReference type="AlphaFoldDB" id="A0A2N9HA04"/>
<protein>
    <submittedName>
        <fullName evidence="2">Uncharacterized protein</fullName>
    </submittedName>
</protein>
<dbReference type="EMBL" id="OIVN01003124">
    <property type="protein sequence ID" value="SPD08962.1"/>
    <property type="molecule type" value="Genomic_DNA"/>
</dbReference>
<evidence type="ECO:0000256" key="1">
    <source>
        <dbReference type="SAM" id="MobiDB-lite"/>
    </source>
</evidence>
<accession>A0A2N9HA04</accession>
<organism evidence="2">
    <name type="scientific">Fagus sylvatica</name>
    <name type="common">Beechnut</name>
    <dbReference type="NCBI Taxonomy" id="28930"/>
    <lineage>
        <taxon>Eukaryota</taxon>
        <taxon>Viridiplantae</taxon>
        <taxon>Streptophyta</taxon>
        <taxon>Embryophyta</taxon>
        <taxon>Tracheophyta</taxon>
        <taxon>Spermatophyta</taxon>
        <taxon>Magnoliopsida</taxon>
        <taxon>eudicotyledons</taxon>
        <taxon>Gunneridae</taxon>
        <taxon>Pentapetalae</taxon>
        <taxon>rosids</taxon>
        <taxon>fabids</taxon>
        <taxon>Fagales</taxon>
        <taxon>Fagaceae</taxon>
        <taxon>Fagus</taxon>
    </lineage>
</organism>
<evidence type="ECO:0000313" key="2">
    <source>
        <dbReference type="EMBL" id="SPD08962.1"/>
    </source>
</evidence>
<reference evidence="2" key="1">
    <citation type="submission" date="2018-02" db="EMBL/GenBank/DDBJ databases">
        <authorList>
            <person name="Cohen D.B."/>
            <person name="Kent A.D."/>
        </authorList>
    </citation>
    <scope>NUCLEOTIDE SEQUENCE</scope>
</reference>
<sequence>MATPSSHQRHSSPPPVVEDFGSAKPSLDSLSLPLGFSLLFLSLTRL</sequence>
<proteinExistence type="predicted"/>
<feature type="region of interest" description="Disordered" evidence="1">
    <location>
        <begin position="1"/>
        <end position="20"/>
    </location>
</feature>